<dbReference type="eggNOG" id="KOG4008">
    <property type="taxonomic scope" value="Eukaryota"/>
</dbReference>
<dbReference type="OMA" id="GIHKWIA"/>
<keyword evidence="6" id="KW-1185">Reference proteome</keyword>
<gene>
    <name evidence="5" type="ORF">UREG_02110</name>
</gene>
<evidence type="ECO:0000256" key="1">
    <source>
        <dbReference type="ARBA" id="ARBA00006110"/>
    </source>
</evidence>
<dbReference type="FunCoup" id="C4JKF3">
    <property type="interactions" value="220"/>
</dbReference>
<dbReference type="PANTHER" id="PTHR13191">
    <property type="entry name" value="RIBOSOMAL RNA PROCESSING PROTEIN 7-RELATED"/>
    <property type="match status" value="1"/>
</dbReference>
<dbReference type="HOGENOM" id="CLU_036234_1_1_1"/>
<sequence length="307" mass="35124">MGRDYPLNISGYTVLPLELPPLPSLPKPATHFLYLQPHQPKIPDPAAARSLFIVNVPITSTEIHFRHLFGIQLSAGRVESVRFHEASGKESGAVAPAPNPDHTRGKKRKRETAEELEKQLETIQLPHTWDREIHTPGAHAVVVFVDKPSMETSLKAAKKAAKSASKIVWGEGIETRLPPLGLQRYENHIRLKYPPKEDLLRMVNEYMTIYDRLEQARAREATAGGQVPDADGFITVVKGPKRNPDREEELKALAEKQKDRNKGLEDFYRFQMRERRKEKQNQLVKQFEADKKKVEEMKKRRGKIRPE</sequence>
<dbReference type="InterPro" id="IPR040446">
    <property type="entry name" value="RRP7"/>
</dbReference>
<name>C4JKF3_UNCRE</name>
<feature type="domain" description="Rrp7 RRM-like N-terminal" evidence="4">
    <location>
        <begin position="9"/>
        <end position="188"/>
    </location>
</feature>
<dbReference type="AlphaFoldDB" id="C4JKF3"/>
<evidence type="ECO:0000313" key="5">
    <source>
        <dbReference type="EMBL" id="EEP77261.1"/>
    </source>
</evidence>
<dbReference type="VEuPathDB" id="FungiDB:UREG_02110"/>
<dbReference type="InterPro" id="IPR040447">
    <property type="entry name" value="RRM_Rrp7"/>
</dbReference>
<organism evidence="5 6">
    <name type="scientific">Uncinocarpus reesii (strain UAMH 1704)</name>
    <dbReference type="NCBI Taxonomy" id="336963"/>
    <lineage>
        <taxon>Eukaryota</taxon>
        <taxon>Fungi</taxon>
        <taxon>Dikarya</taxon>
        <taxon>Ascomycota</taxon>
        <taxon>Pezizomycotina</taxon>
        <taxon>Eurotiomycetes</taxon>
        <taxon>Eurotiomycetidae</taxon>
        <taxon>Onygenales</taxon>
        <taxon>Onygenaceae</taxon>
        <taxon>Uncinocarpus</taxon>
    </lineage>
</organism>
<dbReference type="GO" id="GO:0034456">
    <property type="term" value="C:UTP-C complex"/>
    <property type="evidence" value="ECO:0007669"/>
    <property type="project" value="TreeGrafter"/>
</dbReference>
<evidence type="ECO:0008006" key="7">
    <source>
        <dbReference type="Google" id="ProtNLM"/>
    </source>
</evidence>
<dbReference type="GO" id="GO:0000028">
    <property type="term" value="P:ribosomal small subunit assembly"/>
    <property type="evidence" value="ECO:0007669"/>
    <property type="project" value="TreeGrafter"/>
</dbReference>
<dbReference type="OrthoDB" id="5390at2759"/>
<dbReference type="STRING" id="336963.C4JKF3"/>
<evidence type="ECO:0000259" key="4">
    <source>
        <dbReference type="Pfam" id="PF17799"/>
    </source>
</evidence>
<dbReference type="InterPro" id="IPR024326">
    <property type="entry name" value="RRP7_C"/>
</dbReference>
<comment type="similarity">
    <text evidence="1">Belongs to the RRP7 family.</text>
</comment>
<dbReference type="Pfam" id="PF17799">
    <property type="entry name" value="RRM_Rrp7"/>
    <property type="match status" value="1"/>
</dbReference>
<accession>C4JKF3</accession>
<dbReference type="GO" id="GO:0006364">
    <property type="term" value="P:rRNA processing"/>
    <property type="evidence" value="ECO:0007669"/>
    <property type="project" value="TreeGrafter"/>
</dbReference>
<dbReference type="GO" id="GO:0032545">
    <property type="term" value="C:CURI complex"/>
    <property type="evidence" value="ECO:0007669"/>
    <property type="project" value="TreeGrafter"/>
</dbReference>
<evidence type="ECO:0000256" key="2">
    <source>
        <dbReference type="SAM" id="MobiDB-lite"/>
    </source>
</evidence>
<dbReference type="Gene3D" id="6.10.250.1770">
    <property type="match status" value="1"/>
</dbReference>
<dbReference type="RefSeq" id="XP_002542594.1">
    <property type="nucleotide sequence ID" value="XM_002542548.1"/>
</dbReference>
<evidence type="ECO:0000259" key="3">
    <source>
        <dbReference type="Pfam" id="PF12923"/>
    </source>
</evidence>
<reference evidence="6" key="1">
    <citation type="journal article" date="2009" name="Genome Res.">
        <title>Comparative genomic analyses of the human fungal pathogens Coccidioides and their relatives.</title>
        <authorList>
            <person name="Sharpton T.J."/>
            <person name="Stajich J.E."/>
            <person name="Rounsley S.D."/>
            <person name="Gardner M.J."/>
            <person name="Wortman J.R."/>
            <person name="Jordar V.S."/>
            <person name="Maiti R."/>
            <person name="Kodira C.D."/>
            <person name="Neafsey D.E."/>
            <person name="Zeng Q."/>
            <person name="Hung C.-Y."/>
            <person name="McMahan C."/>
            <person name="Muszewska A."/>
            <person name="Grynberg M."/>
            <person name="Mandel M.A."/>
            <person name="Kellner E.M."/>
            <person name="Barker B.M."/>
            <person name="Galgiani J.N."/>
            <person name="Orbach M.J."/>
            <person name="Kirkland T.N."/>
            <person name="Cole G.T."/>
            <person name="Henn M.R."/>
            <person name="Birren B.W."/>
            <person name="Taylor J.W."/>
        </authorList>
    </citation>
    <scope>NUCLEOTIDE SEQUENCE [LARGE SCALE GENOMIC DNA]</scope>
    <source>
        <strain evidence="6">UAMH 1704</strain>
    </source>
</reference>
<feature type="domain" description="Ribosomal RNA-processing protein 7 C-terminal" evidence="3">
    <location>
        <begin position="191"/>
        <end position="306"/>
    </location>
</feature>
<dbReference type="CDD" id="cd12950">
    <property type="entry name" value="RRP7_Rrp7p"/>
    <property type="match status" value="1"/>
</dbReference>
<feature type="region of interest" description="Disordered" evidence="2">
    <location>
        <begin position="84"/>
        <end position="115"/>
    </location>
</feature>
<dbReference type="Pfam" id="PF12923">
    <property type="entry name" value="RRP7"/>
    <property type="match status" value="1"/>
</dbReference>
<dbReference type="KEGG" id="ure:UREG_02110"/>
<dbReference type="Proteomes" id="UP000002058">
    <property type="component" value="Unassembled WGS sequence"/>
</dbReference>
<dbReference type="GeneID" id="8441306"/>
<dbReference type="PANTHER" id="PTHR13191:SF0">
    <property type="entry name" value="RIBOSOMAL RNA-PROCESSING PROTEIN 7 HOMOLOG A-RELATED"/>
    <property type="match status" value="1"/>
</dbReference>
<protein>
    <recommendedName>
        <fullName evidence="7">Meiotic recombination protein DMC1</fullName>
    </recommendedName>
</protein>
<dbReference type="EMBL" id="CH476615">
    <property type="protein sequence ID" value="EEP77261.1"/>
    <property type="molecule type" value="Genomic_DNA"/>
</dbReference>
<proteinExistence type="inferred from homology"/>
<dbReference type="InParanoid" id="C4JKF3"/>
<evidence type="ECO:0000313" key="6">
    <source>
        <dbReference type="Proteomes" id="UP000002058"/>
    </source>
</evidence>